<dbReference type="GO" id="GO:0004312">
    <property type="term" value="F:fatty acid synthase activity"/>
    <property type="evidence" value="ECO:0007669"/>
    <property type="project" value="TreeGrafter"/>
</dbReference>
<name>A0A5P2BX14_STRVZ</name>
<evidence type="ECO:0000259" key="6">
    <source>
        <dbReference type="PROSITE" id="PS50075"/>
    </source>
</evidence>
<dbReference type="SMART" id="SM00822">
    <property type="entry name" value="PKS_KR"/>
    <property type="match status" value="1"/>
</dbReference>
<evidence type="ECO:0000256" key="5">
    <source>
        <dbReference type="SAM" id="MobiDB-lite"/>
    </source>
</evidence>
<evidence type="ECO:0000256" key="1">
    <source>
        <dbReference type="ARBA" id="ARBA00022450"/>
    </source>
</evidence>
<dbReference type="InterPro" id="IPR036291">
    <property type="entry name" value="NAD(P)-bd_dom_sf"/>
</dbReference>
<dbReference type="InterPro" id="IPR042104">
    <property type="entry name" value="PKS_dehydratase_sf"/>
</dbReference>
<organism evidence="8 9">
    <name type="scientific">Streptomyces venezuelae</name>
    <dbReference type="NCBI Taxonomy" id="54571"/>
    <lineage>
        <taxon>Bacteria</taxon>
        <taxon>Bacillati</taxon>
        <taxon>Actinomycetota</taxon>
        <taxon>Actinomycetes</taxon>
        <taxon>Kitasatosporales</taxon>
        <taxon>Streptomycetaceae</taxon>
        <taxon>Streptomyces</taxon>
    </lineage>
</organism>
<dbReference type="SUPFAM" id="SSF47336">
    <property type="entry name" value="ACP-like"/>
    <property type="match status" value="1"/>
</dbReference>
<evidence type="ECO:0000256" key="4">
    <source>
        <dbReference type="PROSITE-ProRule" id="PRU01363"/>
    </source>
</evidence>
<dbReference type="PANTHER" id="PTHR43775">
    <property type="entry name" value="FATTY ACID SYNTHASE"/>
    <property type="match status" value="1"/>
</dbReference>
<dbReference type="GO" id="GO:0006633">
    <property type="term" value="P:fatty acid biosynthetic process"/>
    <property type="evidence" value="ECO:0007669"/>
    <property type="project" value="TreeGrafter"/>
</dbReference>
<feature type="active site" description="Proton donor; for dehydratase activity" evidence="4">
    <location>
        <position position="442"/>
    </location>
</feature>
<dbReference type="SUPFAM" id="SSF51679">
    <property type="entry name" value="Bacterial luciferase-like"/>
    <property type="match status" value="1"/>
</dbReference>
<dbReference type="Proteomes" id="UP000322927">
    <property type="component" value="Chromosome"/>
</dbReference>
<proteinExistence type="predicted"/>
<dbReference type="InterPro" id="IPR049900">
    <property type="entry name" value="PKS_mFAS_DH"/>
</dbReference>
<dbReference type="InterPro" id="IPR013968">
    <property type="entry name" value="PKS_KR"/>
</dbReference>
<dbReference type="PROSITE" id="PS00012">
    <property type="entry name" value="PHOSPHOPANTETHEINE"/>
    <property type="match status" value="1"/>
</dbReference>
<protein>
    <submittedName>
        <fullName evidence="8">Short-chain dehydrogenase</fullName>
    </submittedName>
</protein>
<dbReference type="GO" id="GO:0031177">
    <property type="term" value="F:phosphopantetheine binding"/>
    <property type="evidence" value="ECO:0007669"/>
    <property type="project" value="InterPro"/>
</dbReference>
<dbReference type="Gene3D" id="3.40.50.720">
    <property type="entry name" value="NAD(P)-binding Rossmann-like Domain"/>
    <property type="match status" value="1"/>
</dbReference>
<dbReference type="Gene3D" id="1.10.1200.10">
    <property type="entry name" value="ACP-like"/>
    <property type="match status" value="1"/>
</dbReference>
<feature type="active site" description="Proton acceptor; for dehydratase activity" evidence="4">
    <location>
        <position position="269"/>
    </location>
</feature>
<dbReference type="InterPro" id="IPR024011">
    <property type="entry name" value="Biosynth_lucif-like_mOase_dom"/>
</dbReference>
<evidence type="ECO:0000256" key="3">
    <source>
        <dbReference type="ARBA" id="ARBA00022679"/>
    </source>
</evidence>
<dbReference type="Pfam" id="PF14765">
    <property type="entry name" value="PS-DH"/>
    <property type="match status" value="1"/>
</dbReference>
<keyword evidence="2" id="KW-0597">Phosphoprotein</keyword>
<dbReference type="OrthoDB" id="5478077at2"/>
<evidence type="ECO:0000313" key="9">
    <source>
        <dbReference type="Proteomes" id="UP000322927"/>
    </source>
</evidence>
<dbReference type="AlphaFoldDB" id="A0A5P2BX14"/>
<dbReference type="InterPro" id="IPR050091">
    <property type="entry name" value="PKS_NRPS_Biosynth_Enz"/>
</dbReference>
<dbReference type="CDD" id="cd08955">
    <property type="entry name" value="KR_2_FAS_SDR_x"/>
    <property type="match status" value="1"/>
</dbReference>
<evidence type="ECO:0000259" key="7">
    <source>
        <dbReference type="PROSITE" id="PS52019"/>
    </source>
</evidence>
<evidence type="ECO:0000313" key="8">
    <source>
        <dbReference type="EMBL" id="QES34530.1"/>
    </source>
</evidence>
<dbReference type="Pfam" id="PF00296">
    <property type="entry name" value="Bac_luciferase"/>
    <property type="match status" value="1"/>
</dbReference>
<dbReference type="InterPro" id="IPR020806">
    <property type="entry name" value="PKS_PP-bd"/>
</dbReference>
<dbReference type="InterPro" id="IPR011251">
    <property type="entry name" value="Luciferase-like_dom"/>
</dbReference>
<feature type="region of interest" description="Disordered" evidence="5">
    <location>
        <begin position="621"/>
        <end position="640"/>
    </location>
</feature>
<dbReference type="InterPro" id="IPR049551">
    <property type="entry name" value="PKS_DH_C"/>
</dbReference>
<dbReference type="InterPro" id="IPR057326">
    <property type="entry name" value="KR_dom"/>
</dbReference>
<gene>
    <name evidence="8" type="ORF">DEJ48_14985</name>
</gene>
<dbReference type="NCBIfam" id="TIGR04020">
    <property type="entry name" value="seco_metab_LLM"/>
    <property type="match status" value="1"/>
</dbReference>
<dbReference type="InterPro" id="IPR036661">
    <property type="entry name" value="Luciferase-like_sf"/>
</dbReference>
<feature type="region of interest" description="N-terminal hotdog fold" evidence="4">
    <location>
        <begin position="231"/>
        <end position="369"/>
    </location>
</feature>
<dbReference type="PROSITE" id="PS50075">
    <property type="entry name" value="CARRIER"/>
    <property type="match status" value="1"/>
</dbReference>
<keyword evidence="3" id="KW-0808">Transferase</keyword>
<dbReference type="SMART" id="SM00823">
    <property type="entry name" value="PKS_PP"/>
    <property type="match status" value="1"/>
</dbReference>
<dbReference type="PANTHER" id="PTHR43775:SF37">
    <property type="entry name" value="SI:DKEY-61P9.11"/>
    <property type="match status" value="1"/>
</dbReference>
<dbReference type="InterPro" id="IPR009081">
    <property type="entry name" value="PP-bd_ACP"/>
</dbReference>
<feature type="domain" description="Carrier" evidence="6">
    <location>
        <begin position="1041"/>
        <end position="1117"/>
    </location>
</feature>
<dbReference type="InterPro" id="IPR036736">
    <property type="entry name" value="ACP-like_sf"/>
</dbReference>
<accession>A0A5P2BX14</accession>
<dbReference type="EMBL" id="CP029192">
    <property type="protein sequence ID" value="QES34530.1"/>
    <property type="molecule type" value="Genomic_DNA"/>
</dbReference>
<dbReference type="Gene3D" id="3.10.129.110">
    <property type="entry name" value="Polyketide synthase dehydratase"/>
    <property type="match status" value="1"/>
</dbReference>
<dbReference type="InterPro" id="IPR006162">
    <property type="entry name" value="Ppantetheine_attach_site"/>
</dbReference>
<feature type="domain" description="PKS/mFAS DH" evidence="7">
    <location>
        <begin position="231"/>
        <end position="527"/>
    </location>
</feature>
<dbReference type="GO" id="GO:0017000">
    <property type="term" value="P:antibiotic biosynthetic process"/>
    <property type="evidence" value="ECO:0007669"/>
    <property type="project" value="UniProtKB-ARBA"/>
</dbReference>
<sequence length="1135" mass="120214">MKFSLMFFASDENALAGADRYDLLVRSARFGDEHGFHSVWVPERHFTPLGSLFPNPALLHAALARETRRIGLRAGSVVAPLHDPLRTAEEWAVVDHLSGGRVGISLASGWNPDDFAFFPERYATRNTYLTEAVPTLRALWRGEQVPATSGTGAPIRVRTYPRPVQPELPLWLTAASSPESFVRAGRAGANLLTHLLDQGVEGLAENIARYRAARAESGFDPAEGCVTVMLHTFVGEDADTAVARAKDPYCTYLKANLGLLKGLARSRGHGEGVDIGTLPDEELTRFVSFLYDRFAAERSLIGSPESCLPLVRRLADVGADELACLLDFGPAPDEVLDGLPQLDRLREMSATVASAPRTAPEVTASARDTEADADAATLLARGLAEFDVTEFFGRIEAAGAAYGPAMRCLENVWVGEREVLGRLTVPEGPAEEAYQFHPALLDNAFLLLGALAPGALSGSEALALPSGVGSFEILRSPRGTIHSHVVRTPVAEGADELVADVRLFDDTGTVARAEGLRMRLVEADGEHADAGAELCYRTEWAETAEPASSELSPGRWLVLADAHGHGDALADGLRAAGHTADVVHAAGEPDVTALRRALYGAVAEGPLHGVALLWPLDAEGAAGSGTGDEPATEAVENSQRHGSEAALALVRAALELDDPTRCGRLWLVTRGAQPALDDVTLPGVLQAPVWGLGRVLAAEQPDIWGGLVDLDPAGDADRAAAGRLTAVLLAPRDGTADQLALRGERLLAPRLVRDTVLARPADVLPRLDPAGTYLLTGGLGDLGLAVAGRMVRRGARHLVLTSRRGLSTDAQRAAVDELTALGARVTTLAVDVASAPEVRALPEQLALLGLPEVVGVVHLAGVVNGALLADLGVERLREVAAPKVAGSWNLHRVFADAQLFLLVSALPAVFGPIGVGAANYAAANAFLDALAHHRRTRGAAGTALGYGPWNDVGLAVRENGLDQLARVGVGSMRPAEALEVFDRVLDKDPRQTTVARIDWSGVFEAFPTARRTQQFAGFLDEAGDSGATALLHKCAGADPAERAAIVGGYLTERLTGVLGLGPDLDPQQPVTELGLDSLMSLDIRNRIKNDLGVVVPIVRFLEGASVEELTAYVLEQLADELDAWDDPTEREEITL</sequence>
<dbReference type="Pfam" id="PF00550">
    <property type="entry name" value="PP-binding"/>
    <property type="match status" value="1"/>
</dbReference>
<dbReference type="Gene3D" id="3.20.20.30">
    <property type="entry name" value="Luciferase-like domain"/>
    <property type="match status" value="1"/>
</dbReference>
<keyword evidence="1" id="KW-0596">Phosphopantetheine</keyword>
<dbReference type="PROSITE" id="PS52019">
    <property type="entry name" value="PKS_MFAS_DH"/>
    <property type="match status" value="1"/>
</dbReference>
<reference evidence="8 9" key="1">
    <citation type="submission" date="2018-05" db="EMBL/GenBank/DDBJ databases">
        <title>Streptomyces venezuelae.</title>
        <authorList>
            <person name="Kim W."/>
            <person name="Lee N."/>
            <person name="Cho B.-K."/>
        </authorList>
    </citation>
    <scope>NUCLEOTIDE SEQUENCE [LARGE SCALE GENOMIC DNA]</scope>
    <source>
        <strain evidence="8 9">ATCC 14584</strain>
    </source>
</reference>
<evidence type="ECO:0000256" key="2">
    <source>
        <dbReference type="ARBA" id="ARBA00022553"/>
    </source>
</evidence>
<dbReference type="SUPFAM" id="SSF51735">
    <property type="entry name" value="NAD(P)-binding Rossmann-fold domains"/>
    <property type="match status" value="2"/>
</dbReference>
<dbReference type="Pfam" id="PF08659">
    <property type="entry name" value="KR"/>
    <property type="match status" value="1"/>
</dbReference>
<dbReference type="GO" id="GO:0016705">
    <property type="term" value="F:oxidoreductase activity, acting on paired donors, with incorporation or reduction of molecular oxygen"/>
    <property type="evidence" value="ECO:0007669"/>
    <property type="project" value="InterPro"/>
</dbReference>
<feature type="region of interest" description="C-terminal hotdog fold" evidence="4">
    <location>
        <begin position="383"/>
        <end position="527"/>
    </location>
</feature>
<dbReference type="RefSeq" id="WP_150216600.1">
    <property type="nucleotide sequence ID" value="NZ_CP029192.1"/>
</dbReference>